<feature type="transmembrane region" description="Helical" evidence="7">
    <location>
        <begin position="389"/>
        <end position="411"/>
    </location>
</feature>
<feature type="transmembrane region" description="Helical" evidence="7">
    <location>
        <begin position="190"/>
        <end position="209"/>
    </location>
</feature>
<evidence type="ECO:0000256" key="6">
    <source>
        <dbReference type="SAM" id="MobiDB-lite"/>
    </source>
</evidence>
<organism evidence="9 10">
    <name type="scientific">Microdochium trichocladiopsis</name>
    <dbReference type="NCBI Taxonomy" id="1682393"/>
    <lineage>
        <taxon>Eukaryota</taxon>
        <taxon>Fungi</taxon>
        <taxon>Dikarya</taxon>
        <taxon>Ascomycota</taxon>
        <taxon>Pezizomycotina</taxon>
        <taxon>Sordariomycetes</taxon>
        <taxon>Xylariomycetidae</taxon>
        <taxon>Xylariales</taxon>
        <taxon>Microdochiaceae</taxon>
        <taxon>Microdochium</taxon>
    </lineage>
</organism>
<keyword evidence="4 7" id="KW-1133">Transmembrane helix</keyword>
<comment type="caution">
    <text evidence="9">The sequence shown here is derived from an EMBL/GenBank/DDBJ whole genome shotgun (WGS) entry which is preliminary data.</text>
</comment>
<feature type="region of interest" description="Disordered" evidence="6">
    <location>
        <begin position="1"/>
        <end position="25"/>
    </location>
</feature>
<keyword evidence="10" id="KW-1185">Reference proteome</keyword>
<dbReference type="OrthoDB" id="2962993at2759"/>
<reference evidence="9" key="1">
    <citation type="journal article" date="2021" name="Nat. Commun.">
        <title>Genetic determinants of endophytism in the Arabidopsis root mycobiome.</title>
        <authorList>
            <person name="Mesny F."/>
            <person name="Miyauchi S."/>
            <person name="Thiergart T."/>
            <person name="Pickel B."/>
            <person name="Atanasova L."/>
            <person name="Karlsson M."/>
            <person name="Huettel B."/>
            <person name="Barry K.W."/>
            <person name="Haridas S."/>
            <person name="Chen C."/>
            <person name="Bauer D."/>
            <person name="Andreopoulos W."/>
            <person name="Pangilinan J."/>
            <person name="LaButti K."/>
            <person name="Riley R."/>
            <person name="Lipzen A."/>
            <person name="Clum A."/>
            <person name="Drula E."/>
            <person name="Henrissat B."/>
            <person name="Kohler A."/>
            <person name="Grigoriev I.V."/>
            <person name="Martin F.M."/>
            <person name="Hacquard S."/>
        </authorList>
    </citation>
    <scope>NUCLEOTIDE SEQUENCE</scope>
    <source>
        <strain evidence="9">MPI-CAGE-CH-0230</strain>
    </source>
</reference>
<evidence type="ECO:0000313" key="10">
    <source>
        <dbReference type="Proteomes" id="UP000756346"/>
    </source>
</evidence>
<dbReference type="PROSITE" id="PS50850">
    <property type="entry name" value="MFS"/>
    <property type="match status" value="1"/>
</dbReference>
<dbReference type="PANTHER" id="PTHR43791">
    <property type="entry name" value="PERMEASE-RELATED"/>
    <property type="match status" value="1"/>
</dbReference>
<feature type="transmembrane region" description="Helical" evidence="7">
    <location>
        <begin position="221"/>
        <end position="244"/>
    </location>
</feature>
<name>A0A9P8XWX8_9PEZI</name>
<dbReference type="Proteomes" id="UP000756346">
    <property type="component" value="Unassembled WGS sequence"/>
</dbReference>
<dbReference type="EMBL" id="JAGTJQ010000010">
    <property type="protein sequence ID" value="KAH7020882.1"/>
    <property type="molecule type" value="Genomic_DNA"/>
</dbReference>
<evidence type="ECO:0000256" key="5">
    <source>
        <dbReference type="ARBA" id="ARBA00023136"/>
    </source>
</evidence>
<dbReference type="InterPro" id="IPR011701">
    <property type="entry name" value="MFS"/>
</dbReference>
<dbReference type="InterPro" id="IPR020846">
    <property type="entry name" value="MFS_dom"/>
</dbReference>
<dbReference type="RefSeq" id="XP_046007083.1">
    <property type="nucleotide sequence ID" value="XM_046155208.1"/>
</dbReference>
<evidence type="ECO:0000256" key="7">
    <source>
        <dbReference type="SAM" id="Phobius"/>
    </source>
</evidence>
<evidence type="ECO:0000256" key="4">
    <source>
        <dbReference type="ARBA" id="ARBA00022989"/>
    </source>
</evidence>
<sequence>MAHTSNTDNSPAARLSAEEKELKPENVENVPYSALAADDAEFLRRYEGKEGKKIVRKIDMRLIPIMAILYLLSHIDRGNIGNAKIEGMDKELKLKGNEYNIASTIFFVPYIIFEIPSNVILKKVRPSIWLSFLVLAWGVTMTCMGVVRNFGDLIACRVILGIFEAGFFPGAVFIISTWYPRHELQQRLALFYTASAFSGALSGLLAYGIARMDGMRGISGWRWIFLIEGAVTVAAGLVMPLLIVDSPERAKWLTDDERRFIDLRLRLSGVRSATNEGDKFSWRLLLKTMGDWKILLGVVLAWANSVPNAAFKFTLPQIINQLGFSTANSQLLTIPPYVVGGVSAWLVGRYSDRFSWRAPFIMAPMALLAVALAVLFSQSPKVGSNVPAMYTGVMLAQIGIYPLLPGISAWVGNNLAPSWKRSIGLAWLLAAGNFGSLIGTNIFLDREGPTYPTGYGVSLGVICLALCAACVLEFSLWKLNKAKALKSESEIRAQYTQEQLDAMGEKSPLYQYTL</sequence>
<dbReference type="AlphaFoldDB" id="A0A9P8XWX8"/>
<dbReference type="Gene3D" id="1.20.1250.20">
    <property type="entry name" value="MFS general substrate transporter like domains"/>
    <property type="match status" value="2"/>
</dbReference>
<keyword evidence="5 7" id="KW-0472">Membrane</keyword>
<feature type="domain" description="Major facilitator superfamily (MFS) profile" evidence="8">
    <location>
        <begin position="62"/>
        <end position="483"/>
    </location>
</feature>
<evidence type="ECO:0000256" key="1">
    <source>
        <dbReference type="ARBA" id="ARBA00004141"/>
    </source>
</evidence>
<feature type="transmembrane region" description="Helical" evidence="7">
    <location>
        <begin position="159"/>
        <end position="178"/>
    </location>
</feature>
<dbReference type="FunFam" id="1.20.1250.20:FF:000034">
    <property type="entry name" value="MFS general substrate transporter"/>
    <property type="match status" value="1"/>
</dbReference>
<evidence type="ECO:0000313" key="9">
    <source>
        <dbReference type="EMBL" id="KAH7020882.1"/>
    </source>
</evidence>
<feature type="transmembrane region" description="Helical" evidence="7">
    <location>
        <begin position="456"/>
        <end position="477"/>
    </location>
</feature>
<keyword evidence="2" id="KW-0813">Transport</keyword>
<feature type="transmembrane region" description="Helical" evidence="7">
    <location>
        <begin position="128"/>
        <end position="147"/>
    </location>
</feature>
<feature type="compositionally biased region" description="Basic and acidic residues" evidence="6">
    <location>
        <begin position="16"/>
        <end position="25"/>
    </location>
</feature>
<feature type="transmembrane region" description="Helical" evidence="7">
    <location>
        <begin position="423"/>
        <end position="444"/>
    </location>
</feature>
<proteinExistence type="predicted"/>
<dbReference type="GO" id="GO:0022857">
    <property type="term" value="F:transmembrane transporter activity"/>
    <property type="evidence" value="ECO:0007669"/>
    <property type="project" value="InterPro"/>
</dbReference>
<evidence type="ECO:0000256" key="3">
    <source>
        <dbReference type="ARBA" id="ARBA00022692"/>
    </source>
</evidence>
<gene>
    <name evidence="9" type="ORF">B0I36DRAFT_333347</name>
</gene>
<protein>
    <submittedName>
        <fullName evidence="9">Major facilitator superfamily domain-containing protein</fullName>
    </submittedName>
</protein>
<feature type="transmembrane region" description="Helical" evidence="7">
    <location>
        <begin position="100"/>
        <end position="121"/>
    </location>
</feature>
<comment type="subcellular location">
    <subcellularLocation>
        <location evidence="1">Membrane</location>
        <topology evidence="1">Multi-pass membrane protein</topology>
    </subcellularLocation>
</comment>
<dbReference type="InterPro" id="IPR036259">
    <property type="entry name" value="MFS_trans_sf"/>
</dbReference>
<dbReference type="GeneID" id="70184754"/>
<keyword evidence="3 7" id="KW-0812">Transmembrane</keyword>
<dbReference type="SUPFAM" id="SSF103473">
    <property type="entry name" value="MFS general substrate transporter"/>
    <property type="match status" value="1"/>
</dbReference>
<dbReference type="GO" id="GO:0016020">
    <property type="term" value="C:membrane"/>
    <property type="evidence" value="ECO:0007669"/>
    <property type="project" value="UniProtKB-SubCell"/>
</dbReference>
<dbReference type="PANTHER" id="PTHR43791:SF54">
    <property type="entry name" value="MAJOR FACILITATOR SUPERFAMILY (MFS) PROFILE DOMAIN-CONTAINING PROTEIN-RELATED"/>
    <property type="match status" value="1"/>
</dbReference>
<feature type="transmembrane region" description="Helical" evidence="7">
    <location>
        <begin position="360"/>
        <end position="377"/>
    </location>
</feature>
<dbReference type="Pfam" id="PF07690">
    <property type="entry name" value="MFS_1"/>
    <property type="match status" value="1"/>
</dbReference>
<evidence type="ECO:0000259" key="8">
    <source>
        <dbReference type="PROSITE" id="PS50850"/>
    </source>
</evidence>
<dbReference type="FunFam" id="1.20.1250.20:FF:000013">
    <property type="entry name" value="MFS general substrate transporter"/>
    <property type="match status" value="1"/>
</dbReference>
<feature type="compositionally biased region" description="Polar residues" evidence="6">
    <location>
        <begin position="1"/>
        <end position="10"/>
    </location>
</feature>
<evidence type="ECO:0000256" key="2">
    <source>
        <dbReference type="ARBA" id="ARBA00022448"/>
    </source>
</evidence>
<accession>A0A9P8XWX8</accession>